<dbReference type="Gene3D" id="3.20.20.190">
    <property type="entry name" value="Phosphatidylinositol (PI) phosphodiesterase"/>
    <property type="match status" value="1"/>
</dbReference>
<sequence>MKNLFLLLVAMVQVVMLRAQDAQFDKQGHRGCRGLMPENSIPAMKKALDLGATLEMDISFSKEKIAIVSHDQYILSSIALKPNADTLSKAEEKQLMLYQMPYHAIREYIYGRKPYPAFPQQQKVDTYVPKLEELIDSAETYAKQHHLRQPRYNIETKTSPEGDNILHPAPEEFVRLLMKVIREKHIASRTIIQSFDPRTLEIIHQQYPDMKTALLTSNLGVKQNLATLTFKPTIWSPNYKSVKEADVQLCHQKGIQIIPWTVNNPEEIQKLKAWGVDGIISDYPDRL</sequence>
<organism evidence="3 4">
    <name type="scientific">Mucilaginibacter straminoryzae</name>
    <dbReference type="NCBI Taxonomy" id="2932774"/>
    <lineage>
        <taxon>Bacteria</taxon>
        <taxon>Pseudomonadati</taxon>
        <taxon>Bacteroidota</taxon>
        <taxon>Sphingobacteriia</taxon>
        <taxon>Sphingobacteriales</taxon>
        <taxon>Sphingobacteriaceae</taxon>
        <taxon>Mucilaginibacter</taxon>
    </lineage>
</organism>
<dbReference type="PANTHER" id="PTHR46211">
    <property type="entry name" value="GLYCEROPHOSPHORYL DIESTER PHOSPHODIESTERASE"/>
    <property type="match status" value="1"/>
</dbReference>
<dbReference type="SUPFAM" id="SSF51695">
    <property type="entry name" value="PLC-like phosphodiesterases"/>
    <property type="match status" value="1"/>
</dbReference>
<dbReference type="Proteomes" id="UP001139450">
    <property type="component" value="Unassembled WGS sequence"/>
</dbReference>
<feature type="domain" description="GP-PDE" evidence="2">
    <location>
        <begin position="24"/>
        <end position="287"/>
    </location>
</feature>
<comment type="caution">
    <text evidence="3">The sequence shown here is derived from an EMBL/GenBank/DDBJ whole genome shotgun (WGS) entry which is preliminary data.</text>
</comment>
<dbReference type="InterPro" id="IPR030395">
    <property type="entry name" value="GP_PDE_dom"/>
</dbReference>
<dbReference type="PROSITE" id="PS51704">
    <property type="entry name" value="GP_PDE"/>
    <property type="match status" value="1"/>
</dbReference>
<dbReference type="GO" id="GO:0008081">
    <property type="term" value="F:phosphoric diester hydrolase activity"/>
    <property type="evidence" value="ECO:0007669"/>
    <property type="project" value="InterPro"/>
</dbReference>
<proteinExistence type="predicted"/>
<keyword evidence="4" id="KW-1185">Reference proteome</keyword>
<dbReference type="AlphaFoldDB" id="A0A9X1X6I0"/>
<evidence type="ECO:0000313" key="3">
    <source>
        <dbReference type="EMBL" id="MCJ8210568.1"/>
    </source>
</evidence>
<keyword evidence="1" id="KW-0732">Signal</keyword>
<accession>A0A9X1X6I0</accession>
<evidence type="ECO:0000313" key="4">
    <source>
        <dbReference type="Proteomes" id="UP001139450"/>
    </source>
</evidence>
<dbReference type="InterPro" id="IPR017946">
    <property type="entry name" value="PLC-like_Pdiesterase_TIM-brl"/>
</dbReference>
<dbReference type="Pfam" id="PF03009">
    <property type="entry name" value="GDPD"/>
    <property type="match status" value="1"/>
</dbReference>
<evidence type="ECO:0000259" key="2">
    <source>
        <dbReference type="PROSITE" id="PS51704"/>
    </source>
</evidence>
<dbReference type="PANTHER" id="PTHR46211:SF14">
    <property type="entry name" value="GLYCEROPHOSPHODIESTER PHOSPHODIESTERASE"/>
    <property type="match status" value="1"/>
</dbReference>
<feature type="chain" id="PRO_5040927892" evidence="1">
    <location>
        <begin position="22"/>
        <end position="287"/>
    </location>
</feature>
<evidence type="ECO:0000256" key="1">
    <source>
        <dbReference type="SAM" id="SignalP"/>
    </source>
</evidence>
<dbReference type="RefSeq" id="WP_245130407.1">
    <property type="nucleotide sequence ID" value="NZ_JALJEJ010000005.1"/>
</dbReference>
<gene>
    <name evidence="3" type="ORF">MUY27_12690</name>
</gene>
<dbReference type="EMBL" id="JALJEJ010000005">
    <property type="protein sequence ID" value="MCJ8210568.1"/>
    <property type="molecule type" value="Genomic_DNA"/>
</dbReference>
<protein>
    <submittedName>
        <fullName evidence="3">Glycerophosphodiester phosphodiesterase</fullName>
    </submittedName>
</protein>
<feature type="signal peptide" evidence="1">
    <location>
        <begin position="1"/>
        <end position="21"/>
    </location>
</feature>
<name>A0A9X1X6I0_9SPHI</name>
<reference evidence="3" key="1">
    <citation type="submission" date="2022-04" db="EMBL/GenBank/DDBJ databases">
        <title>Mucilaginibacter sp. RS28 isolated from freshwater.</title>
        <authorList>
            <person name="Ko S.-R."/>
        </authorList>
    </citation>
    <scope>NUCLEOTIDE SEQUENCE</scope>
    <source>
        <strain evidence="3">RS28</strain>
    </source>
</reference>
<dbReference type="GO" id="GO:0006629">
    <property type="term" value="P:lipid metabolic process"/>
    <property type="evidence" value="ECO:0007669"/>
    <property type="project" value="InterPro"/>
</dbReference>